<organism evidence="3 4">
    <name type="scientific">Lyticum sinuosum</name>
    <dbReference type="NCBI Taxonomy" id="1332059"/>
    <lineage>
        <taxon>Bacteria</taxon>
        <taxon>Pseudomonadati</taxon>
        <taxon>Pseudomonadota</taxon>
        <taxon>Alphaproteobacteria</taxon>
        <taxon>Rickettsiales</taxon>
        <taxon>Lyticum</taxon>
    </lineage>
</organism>
<feature type="transmembrane region" description="Helical" evidence="2">
    <location>
        <begin position="86"/>
        <end position="106"/>
    </location>
</feature>
<feature type="region of interest" description="Disordered" evidence="1">
    <location>
        <begin position="1"/>
        <end position="81"/>
    </location>
</feature>
<keyword evidence="2" id="KW-0812">Transmembrane</keyword>
<comment type="caution">
    <text evidence="3">The sequence shown here is derived from an EMBL/GenBank/DDBJ whole genome shotgun (WGS) entry which is preliminary data.</text>
</comment>
<feature type="compositionally biased region" description="Polar residues" evidence="1">
    <location>
        <begin position="1"/>
        <end position="47"/>
    </location>
</feature>
<dbReference type="Proteomes" id="UP001289135">
    <property type="component" value="Unassembled WGS sequence"/>
</dbReference>
<gene>
    <name evidence="3" type="ORF">Lyticum_00288</name>
</gene>
<protein>
    <submittedName>
        <fullName evidence="3">Uncharacterized protein</fullName>
    </submittedName>
</protein>
<dbReference type="AlphaFoldDB" id="A0AAE4VL36"/>
<keyword evidence="2" id="KW-1133">Transmembrane helix</keyword>
<name>A0AAE4VL36_9RICK</name>
<sequence>MQDNQDNQDIQFTNHEVLGTGSNSTDQIQEGTNVQLEELQLDNSTNQTEEETNVQHSNNQQHSDNQQRRPIIEDENQVNQSSKKTFNTIAIAAVAMIVLAASTIILCTKKGIDTNSLTKLVKNIANKITNVINNIIGKSVKNISK</sequence>
<proteinExistence type="predicted"/>
<keyword evidence="2" id="KW-0472">Membrane</keyword>
<reference evidence="3" key="1">
    <citation type="submission" date="2023-02" db="EMBL/GenBank/DDBJ databases">
        <title>Host association and intracellularity evolved multiple times independently in the Rickettsiales.</title>
        <authorList>
            <person name="Castelli M."/>
            <person name="Nardi T."/>
            <person name="Gammuto L."/>
            <person name="Bellinzona G."/>
            <person name="Sabaneyeva E."/>
            <person name="Potekhin A."/>
            <person name="Serra V."/>
            <person name="Petroni G."/>
            <person name="Sassera D."/>
        </authorList>
    </citation>
    <scope>NUCLEOTIDE SEQUENCE</scope>
    <source>
        <strain evidence="3">USBL-36I1</strain>
    </source>
</reference>
<evidence type="ECO:0000256" key="2">
    <source>
        <dbReference type="SAM" id="Phobius"/>
    </source>
</evidence>
<evidence type="ECO:0000313" key="4">
    <source>
        <dbReference type="Proteomes" id="UP001289135"/>
    </source>
</evidence>
<accession>A0AAE4VL36</accession>
<feature type="compositionally biased region" description="Low complexity" evidence="1">
    <location>
        <begin position="54"/>
        <end position="64"/>
    </location>
</feature>
<dbReference type="RefSeq" id="WP_322498547.1">
    <property type="nucleotide sequence ID" value="NZ_JARGYU010000001.1"/>
</dbReference>
<evidence type="ECO:0000256" key="1">
    <source>
        <dbReference type="SAM" id="MobiDB-lite"/>
    </source>
</evidence>
<dbReference type="EMBL" id="JARGYU010000001">
    <property type="protein sequence ID" value="MDZ5761122.1"/>
    <property type="molecule type" value="Genomic_DNA"/>
</dbReference>
<evidence type="ECO:0000313" key="3">
    <source>
        <dbReference type="EMBL" id="MDZ5761122.1"/>
    </source>
</evidence>
<keyword evidence="4" id="KW-1185">Reference proteome</keyword>